<evidence type="ECO:0000313" key="1">
    <source>
        <dbReference type="EMBL" id="MBP1041249.1"/>
    </source>
</evidence>
<organism evidence="1 2">
    <name type="scientific">Vagococcus allomyrinae</name>
    <dbReference type="NCBI Taxonomy" id="2794353"/>
    <lineage>
        <taxon>Bacteria</taxon>
        <taxon>Bacillati</taxon>
        <taxon>Bacillota</taxon>
        <taxon>Bacilli</taxon>
        <taxon>Lactobacillales</taxon>
        <taxon>Enterococcaceae</taxon>
        <taxon>Vagococcus</taxon>
    </lineage>
</organism>
<dbReference type="Proteomes" id="UP000674938">
    <property type="component" value="Unassembled WGS sequence"/>
</dbReference>
<dbReference type="RefSeq" id="WP_209527014.1">
    <property type="nucleotide sequence ID" value="NZ_JAEEGA010000005.1"/>
</dbReference>
<dbReference type="AlphaFoldDB" id="A0A940SUW7"/>
<reference evidence="1" key="1">
    <citation type="submission" date="2020-12" db="EMBL/GenBank/DDBJ databases">
        <title>Vagococcus allomyrinae sp. nov. and Enterococcus lavae sp. nov., isolated from the larvae of Allomyrina dichotoma.</title>
        <authorList>
            <person name="Lee S.D."/>
        </authorList>
    </citation>
    <scope>NUCLEOTIDE SEQUENCE</scope>
    <source>
        <strain evidence="1">BWB3-3</strain>
    </source>
</reference>
<comment type="caution">
    <text evidence="1">The sequence shown here is derived from an EMBL/GenBank/DDBJ whole genome shotgun (WGS) entry which is preliminary data.</text>
</comment>
<evidence type="ECO:0000313" key="2">
    <source>
        <dbReference type="Proteomes" id="UP000674938"/>
    </source>
</evidence>
<sequence length="141" mass="15513">MADIVQLVENGQKKYIKTHVQAVEGIGTKGELLWSGGLLMEEGQTVTPKKKLSECANGWLLKYGRYNAAGIQKNWYGSVFIPKEVGLGLRADWLPHAGATSTYSVKLIEVSDSVLKGHNNNTNPTPSNAAYNMMLFEVWSI</sequence>
<gene>
    <name evidence="1" type="ORF">I6N95_09545</name>
</gene>
<proteinExistence type="predicted"/>
<protein>
    <submittedName>
        <fullName evidence="1">Uncharacterized protein</fullName>
    </submittedName>
</protein>
<accession>A0A940SUW7</accession>
<dbReference type="EMBL" id="JAEEGA010000005">
    <property type="protein sequence ID" value="MBP1041249.1"/>
    <property type="molecule type" value="Genomic_DNA"/>
</dbReference>
<name>A0A940SUW7_9ENTE</name>
<keyword evidence="2" id="KW-1185">Reference proteome</keyword>